<dbReference type="AlphaFoldDB" id="A0AA35T8V0"/>
<evidence type="ECO:0000313" key="3">
    <source>
        <dbReference type="EMBL" id="CAI8043890.1"/>
    </source>
</evidence>
<gene>
    <name evidence="3" type="ORF">GBAR_LOCUS24370</name>
</gene>
<dbReference type="EMBL" id="CASHTH010003364">
    <property type="protein sequence ID" value="CAI8043890.1"/>
    <property type="molecule type" value="Genomic_DNA"/>
</dbReference>
<evidence type="ECO:0000256" key="1">
    <source>
        <dbReference type="SAM" id="MobiDB-lite"/>
    </source>
</evidence>
<dbReference type="InterPro" id="IPR012338">
    <property type="entry name" value="Beta-lactam/transpept-like"/>
</dbReference>
<feature type="region of interest" description="Disordered" evidence="1">
    <location>
        <begin position="269"/>
        <end position="290"/>
    </location>
</feature>
<feature type="compositionally biased region" description="Basic and acidic residues" evidence="1">
    <location>
        <begin position="271"/>
        <end position="282"/>
    </location>
</feature>
<name>A0AA35T8V0_GEOBA</name>
<dbReference type="Pfam" id="PF00144">
    <property type="entry name" value="Beta-lactamase"/>
    <property type="match status" value="1"/>
</dbReference>
<dbReference type="PANTHER" id="PTHR43319:SF3">
    <property type="entry name" value="BETA-LACTAMASE-RELATED DOMAIN-CONTAINING PROTEIN"/>
    <property type="match status" value="1"/>
</dbReference>
<comment type="caution">
    <text evidence="3">The sequence shown here is derived from an EMBL/GenBank/DDBJ whole genome shotgun (WGS) entry which is preliminary data.</text>
</comment>
<dbReference type="PANTHER" id="PTHR43319">
    <property type="entry name" value="BETA-LACTAMASE-RELATED"/>
    <property type="match status" value="1"/>
</dbReference>
<dbReference type="Gene3D" id="3.40.710.10">
    <property type="entry name" value="DD-peptidase/beta-lactamase superfamily"/>
    <property type="match status" value="2"/>
</dbReference>
<sequence>MGHPLEPLAWLANALAAHGKELKAGAALAVYHHGELVLDLYGGLADQTTGRPVDESTMFVLYSSTKPVTAACLHILWERGRLRWEDRVADHWPEFAQSGKEEVTIGQVLTHRGGFPDSPSHMTWDRWSDWNAAVKAMEDLRPDYPPGRVIAYHPRNFGWVIGELVRRIDGRPINRFVREEITRPLGINDLYIGLPEWLLDRVSRLHAMEDCDRRSQVDLYNRPELGGTLDGATIMQPETVQEVISPHSEGIDHSLNRRVIRGMGLSLADPRTGDPEKLDPHTFGHAGSGTSVGWANPDTGLAVAYITNGFRAEISNTPRLAAISQAVTDACL</sequence>
<accession>A0AA35T8V0</accession>
<organism evidence="3 4">
    <name type="scientific">Geodia barretti</name>
    <name type="common">Barrett's horny sponge</name>
    <dbReference type="NCBI Taxonomy" id="519541"/>
    <lineage>
        <taxon>Eukaryota</taxon>
        <taxon>Metazoa</taxon>
        <taxon>Porifera</taxon>
        <taxon>Demospongiae</taxon>
        <taxon>Heteroscleromorpha</taxon>
        <taxon>Tetractinellida</taxon>
        <taxon>Astrophorina</taxon>
        <taxon>Geodiidae</taxon>
        <taxon>Geodia</taxon>
    </lineage>
</organism>
<dbReference type="InterPro" id="IPR001466">
    <property type="entry name" value="Beta-lactam-related"/>
</dbReference>
<feature type="domain" description="Beta-lactamase-related" evidence="2">
    <location>
        <begin position="24"/>
        <end position="312"/>
    </location>
</feature>
<evidence type="ECO:0000313" key="4">
    <source>
        <dbReference type="Proteomes" id="UP001174909"/>
    </source>
</evidence>
<evidence type="ECO:0000259" key="2">
    <source>
        <dbReference type="Pfam" id="PF00144"/>
    </source>
</evidence>
<proteinExistence type="predicted"/>
<reference evidence="3" key="1">
    <citation type="submission" date="2023-03" db="EMBL/GenBank/DDBJ databases">
        <authorList>
            <person name="Steffen K."/>
            <person name="Cardenas P."/>
        </authorList>
    </citation>
    <scope>NUCLEOTIDE SEQUENCE</scope>
</reference>
<protein>
    <submittedName>
        <fullName evidence="3">Beta-lactamase domain-containing protein 2</fullName>
    </submittedName>
</protein>
<dbReference type="InterPro" id="IPR052907">
    <property type="entry name" value="Beta-lactamase/esterase"/>
</dbReference>
<keyword evidence="4" id="KW-1185">Reference proteome</keyword>
<dbReference type="SUPFAM" id="SSF56601">
    <property type="entry name" value="beta-lactamase/transpeptidase-like"/>
    <property type="match status" value="1"/>
</dbReference>
<dbReference type="Proteomes" id="UP001174909">
    <property type="component" value="Unassembled WGS sequence"/>
</dbReference>